<comment type="caution">
    <text evidence="1">The sequence shown here is derived from an EMBL/GenBank/DDBJ whole genome shotgun (WGS) entry which is preliminary data.</text>
</comment>
<organism evidence="1 2">
    <name type="scientific">Williamsia deligens</name>
    <dbReference type="NCBI Taxonomy" id="321325"/>
    <lineage>
        <taxon>Bacteria</taxon>
        <taxon>Bacillati</taxon>
        <taxon>Actinomycetota</taxon>
        <taxon>Actinomycetes</taxon>
        <taxon>Mycobacteriales</taxon>
        <taxon>Nocardiaceae</taxon>
        <taxon>Williamsia</taxon>
    </lineage>
</organism>
<keyword evidence="2" id="KW-1185">Reference proteome</keyword>
<dbReference type="Proteomes" id="UP001597068">
    <property type="component" value="Unassembled WGS sequence"/>
</dbReference>
<evidence type="ECO:0000313" key="1">
    <source>
        <dbReference type="EMBL" id="MFD0926483.1"/>
    </source>
</evidence>
<accession>A0ABW3G8P7</accession>
<dbReference type="RefSeq" id="WP_253645644.1">
    <property type="nucleotide sequence ID" value="NZ_BAAAMO010000002.1"/>
</dbReference>
<protein>
    <recommendedName>
        <fullName evidence="3">Excreted virulence factor EspC (Type VII ESX diderm)</fullName>
    </recommendedName>
</protein>
<reference evidence="2" key="1">
    <citation type="journal article" date="2019" name="Int. J. Syst. Evol. Microbiol.">
        <title>The Global Catalogue of Microorganisms (GCM) 10K type strain sequencing project: providing services to taxonomists for standard genome sequencing and annotation.</title>
        <authorList>
            <consortium name="The Broad Institute Genomics Platform"/>
            <consortium name="The Broad Institute Genome Sequencing Center for Infectious Disease"/>
            <person name="Wu L."/>
            <person name="Ma J."/>
        </authorList>
    </citation>
    <scope>NUCLEOTIDE SEQUENCE [LARGE SCALE GENOMIC DNA]</scope>
    <source>
        <strain evidence="2">CCUG 50873</strain>
    </source>
</reference>
<evidence type="ECO:0000313" key="2">
    <source>
        <dbReference type="Proteomes" id="UP001597068"/>
    </source>
</evidence>
<evidence type="ECO:0008006" key="3">
    <source>
        <dbReference type="Google" id="ProtNLM"/>
    </source>
</evidence>
<gene>
    <name evidence="1" type="ORF">ACFQ04_12135</name>
</gene>
<dbReference type="EMBL" id="JBHTIL010000001">
    <property type="protein sequence ID" value="MFD0926483.1"/>
    <property type="molecule type" value="Genomic_DNA"/>
</dbReference>
<proteinExistence type="predicted"/>
<name>A0ABW3G8P7_9NOCA</name>
<sequence length="108" mass="10983">MDSVKADIDHLNALGGTLQQLSSEAAGLKTQHAAGSASTMQSVSEATSIDSDIIGGALVPAIEERLGETGEIMVAVAKQYQDRDGANSQMIADSFSAATGDWSTGGTP</sequence>